<feature type="transmembrane region" description="Helical" evidence="8">
    <location>
        <begin position="419"/>
        <end position="441"/>
    </location>
</feature>
<name>A0A1M5BDZ6_9CLOT</name>
<feature type="transmembrane region" description="Helical" evidence="8">
    <location>
        <begin position="363"/>
        <end position="384"/>
    </location>
</feature>
<evidence type="ECO:0000256" key="7">
    <source>
        <dbReference type="ARBA" id="ARBA00023136"/>
    </source>
</evidence>
<evidence type="ECO:0000256" key="6">
    <source>
        <dbReference type="ARBA" id="ARBA00023065"/>
    </source>
</evidence>
<feature type="transmembrane region" description="Helical" evidence="8">
    <location>
        <begin position="193"/>
        <end position="212"/>
    </location>
</feature>
<feature type="transmembrane region" description="Helical" evidence="8">
    <location>
        <begin position="132"/>
        <end position="155"/>
    </location>
</feature>
<dbReference type="EMBL" id="FQVI01000026">
    <property type="protein sequence ID" value="SHF40751.1"/>
    <property type="molecule type" value="Genomic_DNA"/>
</dbReference>
<dbReference type="GO" id="GO:0030001">
    <property type="term" value="P:metal ion transport"/>
    <property type="evidence" value="ECO:0007669"/>
    <property type="project" value="UniProtKB-ARBA"/>
</dbReference>
<evidence type="ECO:0000256" key="3">
    <source>
        <dbReference type="ARBA" id="ARBA00022475"/>
    </source>
</evidence>
<accession>A0A1M5BDZ6</accession>
<dbReference type="GO" id="GO:0005886">
    <property type="term" value="C:plasma membrane"/>
    <property type="evidence" value="ECO:0007669"/>
    <property type="project" value="UniProtKB-SubCell"/>
</dbReference>
<keyword evidence="4 8" id="KW-0812">Transmembrane</keyword>
<dbReference type="PANTHER" id="PTHR32024">
    <property type="entry name" value="TRK SYSTEM POTASSIUM UPTAKE PROTEIN TRKG-RELATED"/>
    <property type="match status" value="1"/>
</dbReference>
<keyword evidence="2" id="KW-0813">Transport</keyword>
<evidence type="ECO:0000256" key="5">
    <source>
        <dbReference type="ARBA" id="ARBA00022989"/>
    </source>
</evidence>
<dbReference type="PANTHER" id="PTHR32024:SF1">
    <property type="entry name" value="KTR SYSTEM POTASSIUM UPTAKE PROTEIN B"/>
    <property type="match status" value="1"/>
</dbReference>
<dbReference type="Proteomes" id="UP000184245">
    <property type="component" value="Unassembled WGS sequence"/>
</dbReference>
<evidence type="ECO:0000256" key="1">
    <source>
        <dbReference type="ARBA" id="ARBA00004651"/>
    </source>
</evidence>
<dbReference type="Pfam" id="PF02386">
    <property type="entry name" value="TrkH"/>
    <property type="match status" value="1"/>
</dbReference>
<dbReference type="RefSeq" id="WP_072854180.1">
    <property type="nucleotide sequence ID" value="NZ_FQVI01000026.1"/>
</dbReference>
<feature type="transmembrane region" description="Helical" evidence="8">
    <location>
        <begin position="242"/>
        <end position="261"/>
    </location>
</feature>
<evidence type="ECO:0000313" key="9">
    <source>
        <dbReference type="EMBL" id="SHF40751.1"/>
    </source>
</evidence>
<dbReference type="STRING" id="1122155.SAMN02745158_03618"/>
<keyword evidence="10" id="KW-1185">Reference proteome</keyword>
<sequence>MNSLKNLGTKLKTAQIIALGFAGVIFVGAILLYLPVSSAPGVHTTFIDALFTATTSVCVTGLTTVSTAGSWSLFGKVVILILIQLGGFGIITMSTIVLMVVGKRITLNDRNRIRESFNLDSMSGLARLIRKIVTGTLIVEAIGVVLYCFAFVPRFGAGKGIFVSVFNAVSSFCNAGMDIMGDTSLAEYAKSPLVNFTTMGLIVIGGLGYMVWWDLVGTGRRIVKKEIEWKKTWRYLNLNSKLVLSSTGILIAGGTVLIFLFENHNPGTMGDFTTGQTWMASLFQSVTCRTAGFFTIAQDKLREASVMVCMLLMFIGGSPMGTAGGVKTTTVWVLVLTAVTFLRGKKETEVFRRKVSDTYIRTALIVVLVSFSVLFISVVGITLVSDAPFLDILYEMTSAVGTVGLSRGLTPNLSAAGKLIVILTMYIGRIGPVTLATAVTIQARRQTSNIHLPEEKILIG</sequence>
<comment type="subcellular location">
    <subcellularLocation>
        <location evidence="1">Cell membrane</location>
        <topology evidence="1">Multi-pass membrane protein</topology>
    </subcellularLocation>
</comment>
<reference evidence="9 10" key="1">
    <citation type="submission" date="2016-11" db="EMBL/GenBank/DDBJ databases">
        <authorList>
            <person name="Jaros S."/>
            <person name="Januszkiewicz K."/>
            <person name="Wedrychowicz H."/>
        </authorList>
    </citation>
    <scope>NUCLEOTIDE SEQUENCE [LARGE SCALE GENOMIC DNA]</scope>
    <source>
        <strain evidence="9 10">DSM 17459</strain>
    </source>
</reference>
<dbReference type="OrthoDB" id="9810952at2"/>
<evidence type="ECO:0000256" key="4">
    <source>
        <dbReference type="ARBA" id="ARBA00022692"/>
    </source>
</evidence>
<feature type="transmembrane region" description="Helical" evidence="8">
    <location>
        <begin position="14"/>
        <end position="34"/>
    </location>
</feature>
<evidence type="ECO:0000313" key="10">
    <source>
        <dbReference type="Proteomes" id="UP000184245"/>
    </source>
</evidence>
<evidence type="ECO:0000256" key="8">
    <source>
        <dbReference type="SAM" id="Phobius"/>
    </source>
</evidence>
<feature type="transmembrane region" description="Helical" evidence="8">
    <location>
        <begin position="46"/>
        <end position="65"/>
    </location>
</feature>
<feature type="transmembrane region" description="Helical" evidence="8">
    <location>
        <begin position="77"/>
        <end position="102"/>
    </location>
</feature>
<dbReference type="GO" id="GO:0008324">
    <property type="term" value="F:monoatomic cation transmembrane transporter activity"/>
    <property type="evidence" value="ECO:0007669"/>
    <property type="project" value="InterPro"/>
</dbReference>
<protein>
    <submittedName>
        <fullName evidence="9">Trk system potassium uptake protein TrkH</fullName>
    </submittedName>
</protein>
<gene>
    <name evidence="9" type="ORF">SAMN02745158_03618</name>
</gene>
<dbReference type="InterPro" id="IPR003445">
    <property type="entry name" value="Cat_transpt"/>
</dbReference>
<keyword evidence="3" id="KW-1003">Cell membrane</keyword>
<keyword evidence="5 8" id="KW-1133">Transmembrane helix</keyword>
<keyword evidence="6" id="KW-0406">Ion transport</keyword>
<feature type="transmembrane region" description="Helical" evidence="8">
    <location>
        <begin position="324"/>
        <end position="342"/>
    </location>
</feature>
<feature type="transmembrane region" description="Helical" evidence="8">
    <location>
        <begin position="161"/>
        <end position="181"/>
    </location>
</feature>
<organism evidence="9 10">
    <name type="scientific">Lactonifactor longoviformis DSM 17459</name>
    <dbReference type="NCBI Taxonomy" id="1122155"/>
    <lineage>
        <taxon>Bacteria</taxon>
        <taxon>Bacillati</taxon>
        <taxon>Bacillota</taxon>
        <taxon>Clostridia</taxon>
        <taxon>Eubacteriales</taxon>
        <taxon>Clostridiaceae</taxon>
        <taxon>Lactonifactor</taxon>
    </lineage>
</organism>
<dbReference type="AlphaFoldDB" id="A0A1M5BDZ6"/>
<evidence type="ECO:0000256" key="2">
    <source>
        <dbReference type="ARBA" id="ARBA00022448"/>
    </source>
</evidence>
<proteinExistence type="predicted"/>
<keyword evidence="7 8" id="KW-0472">Membrane</keyword>